<feature type="transmembrane region" description="Helical" evidence="4">
    <location>
        <begin position="86"/>
        <end position="104"/>
    </location>
</feature>
<reference evidence="7 8" key="1">
    <citation type="journal article" date="2015" name="Geomicrobiol. J.">
        <title>Caldisalinibacter kiritimatiensis gen. nov., sp. nov., a moderately thermohalophilic thiosulfate-reducing bacterium from a hypersaline microbial mat.</title>
        <authorList>
            <person name="Ben Hania W."/>
            <person name="Joseph M."/>
            <person name="Fiebig A."/>
            <person name="Bunk B."/>
            <person name="Klenk H.-P."/>
            <person name="Fardeau M.-L."/>
            <person name="Spring S."/>
        </authorList>
    </citation>
    <scope>NUCLEOTIDE SEQUENCE [LARGE SCALE GENOMIC DNA]</scope>
    <source>
        <strain evidence="7 8">L21-TH-D2</strain>
    </source>
</reference>
<protein>
    <submittedName>
        <fullName evidence="7">UDP-N-acetylmuramoylalanyl-D-glutamyl-2,6-diaminopimelate--D-alanyl-D-alanine ligase</fullName>
        <ecNumber evidence="7">6.3.2.10</ecNumber>
    </submittedName>
</protein>
<feature type="domain" description="Mur ligase central" evidence="6">
    <location>
        <begin position="208"/>
        <end position="397"/>
    </location>
</feature>
<dbReference type="Proteomes" id="UP000013378">
    <property type="component" value="Unassembled WGS sequence"/>
</dbReference>
<evidence type="ECO:0000256" key="4">
    <source>
        <dbReference type="SAM" id="Phobius"/>
    </source>
</evidence>
<comment type="caution">
    <text evidence="7">The sequence shown here is derived from an EMBL/GenBank/DDBJ whole genome shotgun (WGS) entry which is preliminary data.</text>
</comment>
<evidence type="ECO:0000259" key="5">
    <source>
        <dbReference type="Pfam" id="PF02875"/>
    </source>
</evidence>
<dbReference type="InterPro" id="IPR051046">
    <property type="entry name" value="MurCDEF_CellWall_CoF430Synth"/>
</dbReference>
<accession>R1AUB7</accession>
<dbReference type="SUPFAM" id="SSF53623">
    <property type="entry name" value="MurD-like peptide ligases, catalytic domain"/>
    <property type="match status" value="1"/>
</dbReference>
<dbReference type="InterPro" id="IPR036565">
    <property type="entry name" value="Mur-like_cat_sf"/>
</dbReference>
<sequence>MMDVISNNLFWILAVVTGALWLTAAFYKIRFCLHMIQLEGYKNKNYINWLEEFGYKVFTNKVKMSFIAISILSVLYLISSLFTKNLIIWIGYIVLWSLLILFSINFKKEKAKKELVYTKRAKRLLVSNFIVNLLELALIAVVFFLVVGLKYYYPVILLASAVIYYFIPQNMILANILVRPVENRVNKYYYDKAYNKVRSFKDLNVVGITGSFGKTSTKFITAKILEEKYNVLKTPESYNTPMGISKVINNTLNDEHEVFVVEMGARQIGDIEEVAKLAGPQIGILTAVGPTHLDTFKNIDNIMKTKYELIEELPTDGIAIFNYDNEYVRKLADKTFKEKILYGMEDVEKLDIYATDIEVGEMGSTFILNDKEGNKVKCNTKLLGEHNISNLLAGAATGKALGLTLEEIAEGISKVEPVPHRLQLINPGTGVIVIDDSFNSNPISSKAALDVVSQFKEGRKIVITPGMVELGEQEEEANEQFGRNIAKVCDYAILVGKNRTKPIYRGILDEGFNKDNIFVVSTLDQATNKLQQIVKPKDVVLFENDLPDTYNE</sequence>
<evidence type="ECO:0000256" key="1">
    <source>
        <dbReference type="ARBA" id="ARBA00022598"/>
    </source>
</evidence>
<evidence type="ECO:0000256" key="2">
    <source>
        <dbReference type="ARBA" id="ARBA00022741"/>
    </source>
</evidence>
<keyword evidence="1 7" id="KW-0436">Ligase</keyword>
<dbReference type="eggNOG" id="COG0770">
    <property type="taxonomic scope" value="Bacteria"/>
</dbReference>
<dbReference type="PANTHER" id="PTHR43024">
    <property type="entry name" value="UDP-N-ACETYLMURAMOYL-TRIPEPTIDE--D-ALANYL-D-ALANINE LIGASE"/>
    <property type="match status" value="1"/>
</dbReference>
<dbReference type="Gene3D" id="3.40.1190.10">
    <property type="entry name" value="Mur-like, catalytic domain"/>
    <property type="match status" value="1"/>
</dbReference>
<keyword evidence="4" id="KW-1133">Transmembrane helix</keyword>
<gene>
    <name evidence="7" type="ORF">L21TH_1210</name>
</gene>
<feature type="transmembrane region" description="Helical" evidence="4">
    <location>
        <begin position="6"/>
        <end position="27"/>
    </location>
</feature>
<feature type="domain" description="Mur ligase C-terminal" evidence="5">
    <location>
        <begin position="420"/>
        <end position="542"/>
    </location>
</feature>
<dbReference type="InterPro" id="IPR004101">
    <property type="entry name" value="Mur_ligase_C"/>
</dbReference>
<keyword evidence="2" id="KW-0547">Nucleotide-binding</keyword>
<dbReference type="EC" id="6.3.2.10" evidence="7"/>
<evidence type="ECO:0000313" key="8">
    <source>
        <dbReference type="Proteomes" id="UP000013378"/>
    </source>
</evidence>
<organism evidence="7 8">
    <name type="scientific">Caldisalinibacter kiritimatiensis</name>
    <dbReference type="NCBI Taxonomy" id="1304284"/>
    <lineage>
        <taxon>Bacteria</taxon>
        <taxon>Bacillati</taxon>
        <taxon>Bacillota</taxon>
        <taxon>Tissierellia</taxon>
        <taxon>Tissierellales</taxon>
        <taxon>Thermohalobacteraceae</taxon>
        <taxon>Caldisalinibacter</taxon>
    </lineage>
</organism>
<evidence type="ECO:0000256" key="3">
    <source>
        <dbReference type="ARBA" id="ARBA00022840"/>
    </source>
</evidence>
<feature type="transmembrane region" description="Helical" evidence="4">
    <location>
        <begin position="125"/>
        <end position="145"/>
    </location>
</feature>
<proteinExistence type="predicted"/>
<keyword evidence="8" id="KW-1185">Reference proteome</keyword>
<dbReference type="EMBL" id="ARZA01000125">
    <property type="protein sequence ID" value="EOD00758.1"/>
    <property type="molecule type" value="Genomic_DNA"/>
</dbReference>
<dbReference type="Pfam" id="PF08245">
    <property type="entry name" value="Mur_ligase_M"/>
    <property type="match status" value="1"/>
</dbReference>
<feature type="transmembrane region" description="Helical" evidence="4">
    <location>
        <begin position="62"/>
        <end position="80"/>
    </location>
</feature>
<keyword evidence="3" id="KW-0067">ATP-binding</keyword>
<feature type="transmembrane region" description="Helical" evidence="4">
    <location>
        <begin position="151"/>
        <end position="167"/>
    </location>
</feature>
<evidence type="ECO:0000259" key="6">
    <source>
        <dbReference type="Pfam" id="PF08245"/>
    </source>
</evidence>
<dbReference type="GO" id="GO:0005524">
    <property type="term" value="F:ATP binding"/>
    <property type="evidence" value="ECO:0007669"/>
    <property type="project" value="UniProtKB-KW"/>
</dbReference>
<dbReference type="AlphaFoldDB" id="R1AUB7"/>
<keyword evidence="4" id="KW-0472">Membrane</keyword>
<dbReference type="PATRIC" id="fig|1304284.3.peg.1183"/>
<name>R1AUB7_9FIRM</name>
<dbReference type="GO" id="GO:0047480">
    <property type="term" value="F:UDP-N-acetylmuramoyl-tripeptide-D-alanyl-D-alanine ligase activity"/>
    <property type="evidence" value="ECO:0007669"/>
    <property type="project" value="UniProtKB-EC"/>
</dbReference>
<dbReference type="Gene3D" id="3.90.190.20">
    <property type="entry name" value="Mur ligase, C-terminal domain"/>
    <property type="match status" value="1"/>
</dbReference>
<keyword evidence="4" id="KW-0812">Transmembrane</keyword>
<evidence type="ECO:0000313" key="7">
    <source>
        <dbReference type="EMBL" id="EOD00758.1"/>
    </source>
</evidence>
<dbReference type="Pfam" id="PF02875">
    <property type="entry name" value="Mur_ligase_C"/>
    <property type="match status" value="1"/>
</dbReference>
<dbReference type="InterPro" id="IPR013221">
    <property type="entry name" value="Mur_ligase_cen"/>
</dbReference>
<dbReference type="SUPFAM" id="SSF53244">
    <property type="entry name" value="MurD-like peptide ligases, peptide-binding domain"/>
    <property type="match status" value="1"/>
</dbReference>
<dbReference type="InterPro" id="IPR036615">
    <property type="entry name" value="Mur_ligase_C_dom_sf"/>
</dbReference>
<dbReference type="STRING" id="1304284.L21TH_1210"/>
<dbReference type="PANTHER" id="PTHR43024:SF1">
    <property type="entry name" value="UDP-N-ACETYLMURAMOYL-TRIPEPTIDE--D-ALANYL-D-ALANINE LIGASE"/>
    <property type="match status" value="1"/>
</dbReference>